<evidence type="ECO:0000256" key="1">
    <source>
        <dbReference type="SAM" id="Phobius"/>
    </source>
</evidence>
<sequence>MQRPAHLRNKAYKKLPRVFRYPILMIIAYLALQTAFKVFKISSNDHQLLTTMIFSSTTAVALSNIVTSIKTSSVNLMHEQQQQHKDNIDRMIPADVVQNLITDQRNVDNIQSFMQNMIQNSIINNDDNNGVEDHIMNSGPKITVPVRINQDQGIS</sequence>
<gene>
    <name evidence="2" type="ORF">WICPIJ_000600</name>
</gene>
<dbReference type="Proteomes" id="UP000774326">
    <property type="component" value="Unassembled WGS sequence"/>
</dbReference>
<keyword evidence="1" id="KW-0812">Transmembrane</keyword>
<accession>A0A9P8TSE3</accession>
<feature type="transmembrane region" description="Helical" evidence="1">
    <location>
        <begin position="21"/>
        <end position="42"/>
    </location>
</feature>
<evidence type="ECO:0000313" key="2">
    <source>
        <dbReference type="EMBL" id="KAH3688461.1"/>
    </source>
</evidence>
<proteinExistence type="predicted"/>
<organism evidence="2 3">
    <name type="scientific">Wickerhamomyces pijperi</name>
    <name type="common">Yeast</name>
    <name type="synonym">Pichia pijperi</name>
    <dbReference type="NCBI Taxonomy" id="599730"/>
    <lineage>
        <taxon>Eukaryota</taxon>
        <taxon>Fungi</taxon>
        <taxon>Dikarya</taxon>
        <taxon>Ascomycota</taxon>
        <taxon>Saccharomycotina</taxon>
        <taxon>Saccharomycetes</taxon>
        <taxon>Phaffomycetales</taxon>
        <taxon>Wickerhamomycetaceae</taxon>
        <taxon>Wickerhamomyces</taxon>
    </lineage>
</organism>
<keyword evidence="1" id="KW-1133">Transmembrane helix</keyword>
<name>A0A9P8TSE3_WICPI</name>
<reference evidence="2" key="1">
    <citation type="journal article" date="2021" name="Open Biol.">
        <title>Shared evolutionary footprints suggest mitochondrial oxidative damage underlies multiple complex I losses in fungi.</title>
        <authorList>
            <person name="Schikora-Tamarit M.A."/>
            <person name="Marcet-Houben M."/>
            <person name="Nosek J."/>
            <person name="Gabaldon T."/>
        </authorList>
    </citation>
    <scope>NUCLEOTIDE SEQUENCE</scope>
    <source>
        <strain evidence="2">CBS2887</strain>
    </source>
</reference>
<comment type="caution">
    <text evidence="2">The sequence shown here is derived from an EMBL/GenBank/DDBJ whole genome shotgun (WGS) entry which is preliminary data.</text>
</comment>
<protein>
    <submittedName>
        <fullName evidence="2">Uncharacterized protein</fullName>
    </submittedName>
</protein>
<dbReference type="AlphaFoldDB" id="A0A9P8TSE3"/>
<reference evidence="2" key="2">
    <citation type="submission" date="2021-01" db="EMBL/GenBank/DDBJ databases">
        <authorList>
            <person name="Schikora-Tamarit M.A."/>
        </authorList>
    </citation>
    <scope>NUCLEOTIDE SEQUENCE</scope>
    <source>
        <strain evidence="2">CBS2887</strain>
    </source>
</reference>
<evidence type="ECO:0000313" key="3">
    <source>
        <dbReference type="Proteomes" id="UP000774326"/>
    </source>
</evidence>
<dbReference type="EMBL" id="JAEUBG010000347">
    <property type="protein sequence ID" value="KAH3688461.1"/>
    <property type="molecule type" value="Genomic_DNA"/>
</dbReference>
<keyword evidence="1" id="KW-0472">Membrane</keyword>
<keyword evidence="3" id="KW-1185">Reference proteome</keyword>
<feature type="transmembrane region" description="Helical" evidence="1">
    <location>
        <begin position="48"/>
        <end position="67"/>
    </location>
</feature>